<sequence length="415" mass="42111">MGPNADSDAGTAHDLTPAAAPTAPTPHPALGLDSLAVHAGRDDLTAAGVHAPPLDLSSTNPLPGVEAGGEAYEAMATGGHPTAGGHVYARLWNPTVARFEAGLAALEHTEEAVAFASGMAAVTATVLAAQSESGGRHVVAVRPLYGGTDHLLGSGLLGTETTYCSPDGVAASVRPDTCLVVVETPANPTLDLVDIAAVVRAAAGRPVLVDNTFATPVLQNPADHGATLVLHSATKYLGGHGDAVGGVVATDAGWAAALRRVRAVTGGILHPLAGYLLHRGLPTLPVRMRAQQESAEKMAGWLAGQPGVAEVLYPGLPGTDPTGLLGRQMRGPGAMVTIRLVGGYDAAARVAERVRLFTHAVSLGGVDSLVQLPAALTHRPVPADARPGADLLRLSIGLEDPADLQRDLAQALAED</sequence>
<protein>
    <recommendedName>
        <fullName evidence="3">homocysteine desulfhydrase</fullName>
        <ecNumber evidence="3">4.4.1.2</ecNumber>
    </recommendedName>
    <alternativeName>
        <fullName evidence="4">Homocysteine desulfhydrase</fullName>
    </alternativeName>
</protein>
<evidence type="ECO:0000313" key="11">
    <source>
        <dbReference type="Proteomes" id="UP000019753"/>
    </source>
</evidence>
<dbReference type="GO" id="GO:0019343">
    <property type="term" value="P:cysteine biosynthetic process via cystathionine"/>
    <property type="evidence" value="ECO:0007669"/>
    <property type="project" value="TreeGrafter"/>
</dbReference>
<dbReference type="Proteomes" id="UP000019753">
    <property type="component" value="Unassembled WGS sequence"/>
</dbReference>
<evidence type="ECO:0000256" key="4">
    <source>
        <dbReference type="ARBA" id="ARBA00047199"/>
    </source>
</evidence>
<evidence type="ECO:0000313" key="10">
    <source>
        <dbReference type="EMBL" id="EYR63959.1"/>
    </source>
</evidence>
<reference evidence="10 11" key="1">
    <citation type="submission" date="2014-01" db="EMBL/GenBank/DDBJ databases">
        <title>Actinotalea ferrariae CF5-4.</title>
        <authorList>
            <person name="Chen F."/>
            <person name="Li Y."/>
            <person name="Wang G."/>
        </authorList>
    </citation>
    <scope>NUCLEOTIDE SEQUENCE [LARGE SCALE GENOMIC DNA]</scope>
    <source>
        <strain evidence="10 11">CF5-4</strain>
    </source>
</reference>
<dbReference type="Pfam" id="PF01053">
    <property type="entry name" value="Cys_Met_Meta_PP"/>
    <property type="match status" value="1"/>
</dbReference>
<dbReference type="GO" id="GO:0030170">
    <property type="term" value="F:pyridoxal phosphate binding"/>
    <property type="evidence" value="ECO:0007669"/>
    <property type="project" value="InterPro"/>
</dbReference>
<dbReference type="PIRSF" id="PIRSF001434">
    <property type="entry name" value="CGS"/>
    <property type="match status" value="1"/>
</dbReference>
<dbReference type="InterPro" id="IPR015421">
    <property type="entry name" value="PyrdxlP-dep_Trfase_major"/>
</dbReference>
<dbReference type="EMBL" id="AXCW01000058">
    <property type="protein sequence ID" value="EYR63959.1"/>
    <property type="molecule type" value="Genomic_DNA"/>
</dbReference>
<dbReference type="GO" id="GO:0004123">
    <property type="term" value="F:cystathionine gamma-lyase activity"/>
    <property type="evidence" value="ECO:0007669"/>
    <property type="project" value="TreeGrafter"/>
</dbReference>
<comment type="similarity">
    <text evidence="8">Belongs to the trans-sulfuration enzymes family.</text>
</comment>
<comment type="caution">
    <text evidence="10">The sequence shown here is derived from an EMBL/GenBank/DDBJ whole genome shotgun (WGS) entry which is preliminary data.</text>
</comment>
<comment type="cofactor">
    <cofactor evidence="1 8">
        <name>pyridoxal 5'-phosphate</name>
        <dbReference type="ChEBI" id="CHEBI:597326"/>
    </cofactor>
</comment>
<dbReference type="InterPro" id="IPR000277">
    <property type="entry name" value="Cys/Met-Metab_PyrdxlP-dep_enz"/>
</dbReference>
<dbReference type="GO" id="GO:0005737">
    <property type="term" value="C:cytoplasm"/>
    <property type="evidence" value="ECO:0007669"/>
    <property type="project" value="TreeGrafter"/>
</dbReference>
<evidence type="ECO:0000256" key="5">
    <source>
        <dbReference type="ARBA" id="ARBA00048780"/>
    </source>
</evidence>
<evidence type="ECO:0000256" key="6">
    <source>
        <dbReference type="ARBA" id="ARBA00052699"/>
    </source>
</evidence>
<dbReference type="FunFam" id="3.40.640.10:FF:000046">
    <property type="entry name" value="Cystathionine gamma-lyase"/>
    <property type="match status" value="1"/>
</dbReference>
<dbReference type="GO" id="GO:0047982">
    <property type="term" value="F:homocysteine desulfhydrase activity"/>
    <property type="evidence" value="ECO:0007669"/>
    <property type="project" value="UniProtKB-EC"/>
</dbReference>
<dbReference type="SUPFAM" id="SSF53383">
    <property type="entry name" value="PLP-dependent transferases"/>
    <property type="match status" value="1"/>
</dbReference>
<dbReference type="PANTHER" id="PTHR11808">
    <property type="entry name" value="TRANS-SULFURATION ENZYME FAMILY MEMBER"/>
    <property type="match status" value="1"/>
</dbReference>
<dbReference type="EC" id="4.4.1.2" evidence="3"/>
<gene>
    <name evidence="10" type="ORF">N866_16950</name>
</gene>
<dbReference type="AlphaFoldDB" id="A0A021VRY5"/>
<name>A0A021VRY5_9CELL</name>
<dbReference type="InterPro" id="IPR015422">
    <property type="entry name" value="PyrdxlP-dep_Trfase_small"/>
</dbReference>
<comment type="catalytic activity">
    <reaction evidence="5">
        <text>L-homocysteine + H2O = 2-oxobutanoate + hydrogen sulfide + NH4(+) + H(+)</text>
        <dbReference type="Rhea" id="RHEA:14501"/>
        <dbReference type="ChEBI" id="CHEBI:15377"/>
        <dbReference type="ChEBI" id="CHEBI:15378"/>
        <dbReference type="ChEBI" id="CHEBI:16763"/>
        <dbReference type="ChEBI" id="CHEBI:28938"/>
        <dbReference type="ChEBI" id="CHEBI:29919"/>
        <dbReference type="ChEBI" id="CHEBI:58199"/>
        <dbReference type="EC" id="4.4.1.2"/>
    </reaction>
    <physiologicalReaction direction="left-to-right" evidence="5">
        <dbReference type="Rhea" id="RHEA:14502"/>
    </physiologicalReaction>
</comment>
<evidence type="ECO:0000256" key="9">
    <source>
        <dbReference type="SAM" id="MobiDB-lite"/>
    </source>
</evidence>
<dbReference type="InterPro" id="IPR015424">
    <property type="entry name" value="PyrdxlP-dep_Trfase"/>
</dbReference>
<dbReference type="Gene3D" id="3.90.1150.10">
    <property type="entry name" value="Aspartate Aminotransferase, domain 1"/>
    <property type="match status" value="1"/>
</dbReference>
<feature type="region of interest" description="Disordered" evidence="9">
    <location>
        <begin position="1"/>
        <end position="31"/>
    </location>
</feature>
<dbReference type="RefSeq" id="WP_081802422.1">
    <property type="nucleotide sequence ID" value="NZ_AXCW01000058.1"/>
</dbReference>
<dbReference type="GO" id="GO:0018826">
    <property type="term" value="F:methionine gamma-lyase activity"/>
    <property type="evidence" value="ECO:0007669"/>
    <property type="project" value="UniProtKB-EC"/>
</dbReference>
<evidence type="ECO:0000256" key="8">
    <source>
        <dbReference type="RuleBase" id="RU362118"/>
    </source>
</evidence>
<keyword evidence="2 7" id="KW-0663">Pyridoxal phosphate</keyword>
<keyword evidence="11" id="KW-1185">Reference proteome</keyword>
<dbReference type="PANTHER" id="PTHR11808:SF85">
    <property type="entry name" value="CYSTATHIONINE GAMMA-LYASE-RELATED"/>
    <property type="match status" value="1"/>
</dbReference>
<dbReference type="GO" id="GO:0019346">
    <property type="term" value="P:transsulfuration"/>
    <property type="evidence" value="ECO:0007669"/>
    <property type="project" value="InterPro"/>
</dbReference>
<dbReference type="Gene3D" id="3.40.640.10">
    <property type="entry name" value="Type I PLP-dependent aspartate aminotransferase-like (Major domain)"/>
    <property type="match status" value="1"/>
</dbReference>
<comment type="catalytic activity">
    <reaction evidence="6">
        <text>L-methionine + H2O = methanethiol + 2-oxobutanoate + NH4(+)</text>
        <dbReference type="Rhea" id="RHEA:23800"/>
        <dbReference type="ChEBI" id="CHEBI:15377"/>
        <dbReference type="ChEBI" id="CHEBI:16007"/>
        <dbReference type="ChEBI" id="CHEBI:16763"/>
        <dbReference type="ChEBI" id="CHEBI:28938"/>
        <dbReference type="ChEBI" id="CHEBI:57844"/>
        <dbReference type="EC" id="4.4.1.11"/>
    </reaction>
    <physiologicalReaction direction="left-to-right" evidence="6">
        <dbReference type="Rhea" id="RHEA:23801"/>
    </physiologicalReaction>
</comment>
<evidence type="ECO:0000256" key="3">
    <source>
        <dbReference type="ARBA" id="ARBA00047175"/>
    </source>
</evidence>
<evidence type="ECO:0000256" key="1">
    <source>
        <dbReference type="ARBA" id="ARBA00001933"/>
    </source>
</evidence>
<evidence type="ECO:0000256" key="2">
    <source>
        <dbReference type="ARBA" id="ARBA00022898"/>
    </source>
</evidence>
<organism evidence="10 11">
    <name type="scientific">Actinotalea ferrariae CF5-4</name>
    <dbReference type="NCBI Taxonomy" id="948458"/>
    <lineage>
        <taxon>Bacteria</taxon>
        <taxon>Bacillati</taxon>
        <taxon>Actinomycetota</taxon>
        <taxon>Actinomycetes</taxon>
        <taxon>Micrococcales</taxon>
        <taxon>Cellulomonadaceae</taxon>
        <taxon>Actinotalea</taxon>
    </lineage>
</organism>
<evidence type="ECO:0000256" key="7">
    <source>
        <dbReference type="PIRSR" id="PIRSR001434-2"/>
    </source>
</evidence>
<dbReference type="OrthoDB" id="9780685at2"/>
<feature type="modified residue" description="N6-(pyridoxal phosphate)lysine" evidence="7">
    <location>
        <position position="235"/>
    </location>
</feature>
<accession>A0A021VRY5</accession>
<proteinExistence type="inferred from homology"/>